<keyword evidence="4" id="KW-1185">Reference proteome</keyword>
<feature type="compositionally biased region" description="Basic and acidic residues" evidence="1">
    <location>
        <begin position="1"/>
        <end position="17"/>
    </location>
</feature>
<evidence type="ECO:0000313" key="3">
    <source>
        <dbReference type="EMBL" id="SDN48428.1"/>
    </source>
</evidence>
<feature type="domain" description="DUF2786" evidence="2">
    <location>
        <begin position="225"/>
        <end position="264"/>
    </location>
</feature>
<feature type="region of interest" description="Disordered" evidence="1">
    <location>
        <begin position="1"/>
        <end position="34"/>
    </location>
</feature>
<dbReference type="InterPro" id="IPR024498">
    <property type="entry name" value="DUF2786"/>
</dbReference>
<name>A0A1H0BS05_ALLAB</name>
<dbReference type="eggNOG" id="ENOG5031KBW">
    <property type="taxonomic scope" value="Bacteria"/>
</dbReference>
<reference evidence="3 4" key="1">
    <citation type="submission" date="2016-10" db="EMBL/GenBank/DDBJ databases">
        <authorList>
            <person name="de Groot N.N."/>
        </authorList>
    </citation>
    <scope>NUCLEOTIDE SEQUENCE [LARGE SCALE GENOMIC DNA]</scope>
    <source>
        <strain evidence="3 4">DSM 44149</strain>
    </source>
</reference>
<evidence type="ECO:0000313" key="4">
    <source>
        <dbReference type="Proteomes" id="UP000183376"/>
    </source>
</evidence>
<sequence length="444" mass="48742">MGKRNQEKREAKAEQRARGRAGRAPIRDDPGADDFEECSGEQAYSRKRAHAFRSAVRAAAQAYVLRGPAAAVELVEDLSAWCRAIGVREAHVALEQILLDEVREIWKRGWLPVDVFHLVRRRVGREAASLVVDVIAAERAHHAPGTVHPRWQDQLTEIGATVRRDRAAPLLSQWARRHGHDELTTLTAAVAVIGDLAFTAATARSLPPPGCAQNVTRAATGVDEKVLSRVRGLLAKAESTDYPDEAEALSAKAQELMNRYALDRAAVEAEQDVPLAVAVRRIWLESPYLAEKGHLVTAVAGANRCRSVLTAKPGYLTMIGDELDLDATELLSTSLLVQANRAMLAEGKRTGHAKARSFRQSFLISYGVRIGERLHAVTALDESTSRALVPVFAEREKAIDNTLDDLFPRLRSRDFTVRDASGWAAGHAAADRARLTLKRRASHD</sequence>
<dbReference type="RefSeq" id="WP_030426649.1">
    <property type="nucleotide sequence ID" value="NZ_JOEF01000001.1"/>
</dbReference>
<accession>A0A1H0BS05</accession>
<dbReference type="AlphaFoldDB" id="A0A1H0BS05"/>
<dbReference type="OrthoDB" id="3508128at2"/>
<gene>
    <name evidence="3" type="ORF">SAMN04489726_6810</name>
</gene>
<dbReference type="Pfam" id="PF10979">
    <property type="entry name" value="DUF2786"/>
    <property type="match status" value="1"/>
</dbReference>
<proteinExistence type="predicted"/>
<evidence type="ECO:0000256" key="1">
    <source>
        <dbReference type="SAM" id="MobiDB-lite"/>
    </source>
</evidence>
<dbReference type="Proteomes" id="UP000183376">
    <property type="component" value="Chromosome I"/>
</dbReference>
<protein>
    <recommendedName>
        <fullName evidence="2">DUF2786 domain-containing protein</fullName>
    </recommendedName>
</protein>
<dbReference type="STRING" id="211114.SAMN04489726_6810"/>
<organism evidence="3 4">
    <name type="scientific">Allokutzneria albata</name>
    <name type="common">Kibdelosporangium albatum</name>
    <dbReference type="NCBI Taxonomy" id="211114"/>
    <lineage>
        <taxon>Bacteria</taxon>
        <taxon>Bacillati</taxon>
        <taxon>Actinomycetota</taxon>
        <taxon>Actinomycetes</taxon>
        <taxon>Pseudonocardiales</taxon>
        <taxon>Pseudonocardiaceae</taxon>
        <taxon>Allokutzneria</taxon>
    </lineage>
</organism>
<evidence type="ECO:0000259" key="2">
    <source>
        <dbReference type="Pfam" id="PF10979"/>
    </source>
</evidence>
<dbReference type="EMBL" id="LT629701">
    <property type="protein sequence ID" value="SDN48428.1"/>
    <property type="molecule type" value="Genomic_DNA"/>
</dbReference>